<keyword evidence="3" id="KW-1185">Reference proteome</keyword>
<dbReference type="KEGG" id="obg:Verru16b_02759"/>
<dbReference type="AlphaFoldDB" id="A0A1D8AXS3"/>
<evidence type="ECO:0000313" key="3">
    <source>
        <dbReference type="Proteomes" id="UP000095228"/>
    </source>
</evidence>
<dbReference type="OrthoDB" id="198301at2"/>
<sequence>MHRLRFLTLLFALGVVAVSAFAAESAADIRRRMEQRLPVIDRLKTAETVGENNRGLLEVRGAGGAEAGAVVAEENRDRQAVYALIAKETGATADSVGQARAKQIAAHSRGGVWVQDASGAWKKK</sequence>
<dbReference type="EMBL" id="CP016094">
    <property type="protein sequence ID" value="AOS45674.1"/>
    <property type="molecule type" value="Genomic_DNA"/>
</dbReference>
<dbReference type="STRING" id="1838286.Verru16b_02759"/>
<feature type="signal peptide" evidence="1">
    <location>
        <begin position="1"/>
        <end position="22"/>
    </location>
</feature>
<dbReference type="Pfam" id="PF07027">
    <property type="entry name" value="DUF1318"/>
    <property type="match status" value="1"/>
</dbReference>
<evidence type="ECO:0000256" key="1">
    <source>
        <dbReference type="SAM" id="SignalP"/>
    </source>
</evidence>
<evidence type="ECO:0008006" key="4">
    <source>
        <dbReference type="Google" id="ProtNLM"/>
    </source>
</evidence>
<reference evidence="2 3" key="1">
    <citation type="submission" date="2016-06" db="EMBL/GenBank/DDBJ databases">
        <title>Three novel species with peptidoglycan cell walls form the new genus Lacunisphaera gen. nov. in the family Opitutaceae of the verrucomicrobial subdivision 4.</title>
        <authorList>
            <person name="Rast P."/>
            <person name="Gloeckner I."/>
            <person name="Jogler M."/>
            <person name="Boedeker C."/>
            <person name="Jeske O."/>
            <person name="Wiegand S."/>
            <person name="Reinhardt R."/>
            <person name="Schumann P."/>
            <person name="Rohde M."/>
            <person name="Spring S."/>
            <person name="Gloeckner F.O."/>
            <person name="Jogler C."/>
        </authorList>
    </citation>
    <scope>NUCLEOTIDE SEQUENCE [LARGE SCALE GENOMIC DNA]</scope>
    <source>
        <strain evidence="2 3">IG16b</strain>
    </source>
</reference>
<gene>
    <name evidence="2" type="ORF">Verru16b_02759</name>
</gene>
<keyword evidence="1" id="KW-0732">Signal</keyword>
<dbReference type="RefSeq" id="WP_069962798.1">
    <property type="nucleotide sequence ID" value="NZ_CP016094.1"/>
</dbReference>
<name>A0A1D8AXS3_9BACT</name>
<feature type="chain" id="PRO_5009105434" description="DUF1318 domain-containing protein" evidence="1">
    <location>
        <begin position="23"/>
        <end position="124"/>
    </location>
</feature>
<dbReference type="InterPro" id="IPR008309">
    <property type="entry name" value="YdbL"/>
</dbReference>
<organism evidence="2 3">
    <name type="scientific">Lacunisphaera limnophila</name>
    <dbReference type="NCBI Taxonomy" id="1838286"/>
    <lineage>
        <taxon>Bacteria</taxon>
        <taxon>Pseudomonadati</taxon>
        <taxon>Verrucomicrobiota</taxon>
        <taxon>Opitutia</taxon>
        <taxon>Opitutales</taxon>
        <taxon>Opitutaceae</taxon>
        <taxon>Lacunisphaera</taxon>
    </lineage>
</organism>
<proteinExistence type="predicted"/>
<protein>
    <recommendedName>
        <fullName evidence="4">DUF1318 domain-containing protein</fullName>
    </recommendedName>
</protein>
<dbReference type="PATRIC" id="fig|1838286.3.peg.2774"/>
<accession>A0A1D8AXS3</accession>
<dbReference type="Proteomes" id="UP000095228">
    <property type="component" value="Chromosome"/>
</dbReference>
<evidence type="ECO:0000313" key="2">
    <source>
        <dbReference type="EMBL" id="AOS45674.1"/>
    </source>
</evidence>